<dbReference type="OrthoDB" id="48036at2759"/>
<dbReference type="Pfam" id="PF09811">
    <property type="entry name" value="Yae1_N"/>
    <property type="match status" value="1"/>
</dbReference>
<evidence type="ECO:0000313" key="5">
    <source>
        <dbReference type="Proteomes" id="UP000887226"/>
    </source>
</evidence>
<dbReference type="EMBL" id="MU254013">
    <property type="protein sequence ID" value="KAG9243011.1"/>
    <property type="molecule type" value="Genomic_DNA"/>
</dbReference>
<comment type="similarity">
    <text evidence="1">Belongs to the LTO1 family.</text>
</comment>
<gene>
    <name evidence="4" type="ORF">BJ878DRAFT_137559</name>
</gene>
<dbReference type="Proteomes" id="UP000887226">
    <property type="component" value="Unassembled WGS sequence"/>
</dbReference>
<proteinExistence type="inferred from homology"/>
<evidence type="ECO:0000256" key="2">
    <source>
        <dbReference type="SAM" id="MobiDB-lite"/>
    </source>
</evidence>
<feature type="domain" description="Essential protein Yae1 N-terminal" evidence="3">
    <location>
        <begin position="20"/>
        <end position="58"/>
    </location>
</feature>
<accession>A0A9P7Z0G8</accession>
<feature type="region of interest" description="Disordered" evidence="2">
    <location>
        <begin position="149"/>
        <end position="172"/>
    </location>
</feature>
<organism evidence="4 5">
    <name type="scientific">Calycina marina</name>
    <dbReference type="NCBI Taxonomy" id="1763456"/>
    <lineage>
        <taxon>Eukaryota</taxon>
        <taxon>Fungi</taxon>
        <taxon>Dikarya</taxon>
        <taxon>Ascomycota</taxon>
        <taxon>Pezizomycotina</taxon>
        <taxon>Leotiomycetes</taxon>
        <taxon>Helotiales</taxon>
        <taxon>Pezizellaceae</taxon>
        <taxon>Calycina</taxon>
    </lineage>
</organism>
<dbReference type="InterPro" id="IPR052436">
    <property type="entry name" value="LTO1_adapter"/>
</dbReference>
<dbReference type="InterPro" id="IPR019191">
    <property type="entry name" value="Essential_protein_Yae1_N"/>
</dbReference>
<evidence type="ECO:0000313" key="4">
    <source>
        <dbReference type="EMBL" id="KAG9243011.1"/>
    </source>
</evidence>
<evidence type="ECO:0000256" key="1">
    <source>
        <dbReference type="ARBA" id="ARBA00038090"/>
    </source>
</evidence>
<name>A0A9P7Z0G8_9HELO</name>
<protein>
    <recommendedName>
        <fullName evidence="3">Essential protein Yae1 N-terminal domain-containing protein</fullName>
    </recommendedName>
</protein>
<dbReference type="PANTHER" id="PTHR28532">
    <property type="entry name" value="GEO13458P1"/>
    <property type="match status" value="1"/>
</dbReference>
<reference evidence="4" key="1">
    <citation type="journal article" date="2021" name="IMA Fungus">
        <title>Genomic characterization of three marine fungi, including Emericellopsis atlantica sp. nov. with signatures of a generalist lifestyle and marine biomass degradation.</title>
        <authorList>
            <person name="Hagestad O.C."/>
            <person name="Hou L."/>
            <person name="Andersen J.H."/>
            <person name="Hansen E.H."/>
            <person name="Altermark B."/>
            <person name="Li C."/>
            <person name="Kuhnert E."/>
            <person name="Cox R.J."/>
            <person name="Crous P.W."/>
            <person name="Spatafora J.W."/>
            <person name="Lail K."/>
            <person name="Amirebrahimi M."/>
            <person name="Lipzen A."/>
            <person name="Pangilinan J."/>
            <person name="Andreopoulos W."/>
            <person name="Hayes R.D."/>
            <person name="Ng V."/>
            <person name="Grigoriev I.V."/>
            <person name="Jackson S.A."/>
            <person name="Sutton T.D.S."/>
            <person name="Dobson A.D.W."/>
            <person name="Rama T."/>
        </authorList>
    </citation>
    <scope>NUCLEOTIDE SEQUENCE</scope>
    <source>
        <strain evidence="4">TRa3180A</strain>
    </source>
</reference>
<sequence length="172" mass="18721">MEYTAFDEVLGLEESFYKDGYDQGYSDGVSAGQIEGRTFGLEKGFEKYVASGKLHGKALIWANRLPSIASQATQSTEGKHDNRGTQATGQKYVIPKMPDSGRLVKHIKVLYALAESESLSTENTEDAVSDFDDRLNRAQAKAKVIERLSGDAQGSADGSTPVVNMEDGSMRM</sequence>
<dbReference type="PANTHER" id="PTHR28532:SF1">
    <property type="entry name" value="ORAL CANCER OVEREXPRESSED 1"/>
    <property type="match status" value="1"/>
</dbReference>
<comment type="caution">
    <text evidence="4">The sequence shown here is derived from an EMBL/GenBank/DDBJ whole genome shotgun (WGS) entry which is preliminary data.</text>
</comment>
<keyword evidence="5" id="KW-1185">Reference proteome</keyword>
<evidence type="ECO:0000259" key="3">
    <source>
        <dbReference type="Pfam" id="PF09811"/>
    </source>
</evidence>
<dbReference type="AlphaFoldDB" id="A0A9P7Z0G8"/>